<comment type="caution">
    <text evidence="4">The sequence shown here is derived from an EMBL/GenBank/DDBJ whole genome shotgun (WGS) entry which is preliminary data.</text>
</comment>
<feature type="domain" description="HTH tetR-type" evidence="3">
    <location>
        <begin position="1"/>
        <end position="61"/>
    </location>
</feature>
<reference evidence="4 5" key="1">
    <citation type="submission" date="2023-06" db="EMBL/GenBank/DDBJ databases">
        <title>Sporosarcina sp. nov., isolated from Korean traditional fermented seafood 'Jeotgal'.</title>
        <authorList>
            <person name="Yang A.-I."/>
            <person name="Shin N.-R."/>
        </authorList>
    </citation>
    <scope>NUCLEOTIDE SEQUENCE [LARGE SCALE GENOMIC DNA]</scope>
    <source>
        <strain evidence="4 5">KCTC3840</strain>
    </source>
</reference>
<organism evidence="4 5">
    <name type="scientific">Sporosarcina aquimarina</name>
    <dbReference type="NCBI Taxonomy" id="114975"/>
    <lineage>
        <taxon>Bacteria</taxon>
        <taxon>Bacillati</taxon>
        <taxon>Bacillota</taxon>
        <taxon>Bacilli</taxon>
        <taxon>Bacillales</taxon>
        <taxon>Caryophanaceae</taxon>
        <taxon>Sporosarcina</taxon>
    </lineage>
</organism>
<name>A0ABU4FZV7_9BACL</name>
<dbReference type="EMBL" id="JAUBDH010000005">
    <property type="protein sequence ID" value="MDW0110256.1"/>
    <property type="molecule type" value="Genomic_DNA"/>
</dbReference>
<dbReference type="PROSITE" id="PS50977">
    <property type="entry name" value="HTH_TETR_2"/>
    <property type="match status" value="1"/>
</dbReference>
<dbReference type="PROSITE" id="PS01081">
    <property type="entry name" value="HTH_TETR_1"/>
    <property type="match status" value="1"/>
</dbReference>
<dbReference type="Proteomes" id="UP001280629">
    <property type="component" value="Unassembled WGS sequence"/>
</dbReference>
<dbReference type="RefSeq" id="WP_317935810.1">
    <property type="nucleotide sequence ID" value="NZ_JAUBDH010000005.1"/>
</dbReference>
<evidence type="ECO:0000256" key="1">
    <source>
        <dbReference type="ARBA" id="ARBA00023125"/>
    </source>
</evidence>
<sequence length="195" mass="22186">MNKKDRIVESAIQVFTEKGVDKTTISDIVKSAGIAQGTFYLYFPSKLSLMPAIAEEMVQLTLKTVIETVQKESSFQERLEQFVDAIFAINKEHHEIQAMIYSGLASTEHLKEWESVYAPMYEWVSEQIAIGQDRKDVRNDSHPDQLAKLVIALTESAAEQIYLYDDDTDQVIRAEQQKKETILFLTYALGLTSTI</sequence>
<evidence type="ECO:0000256" key="2">
    <source>
        <dbReference type="PROSITE-ProRule" id="PRU00335"/>
    </source>
</evidence>
<dbReference type="PANTHER" id="PTHR43479:SF8">
    <property type="entry name" value="TRANSCRIPTIONAL REGULATOR, TETR FAMILY"/>
    <property type="match status" value="1"/>
</dbReference>
<feature type="DNA-binding region" description="H-T-H motif" evidence="2">
    <location>
        <begin position="24"/>
        <end position="43"/>
    </location>
</feature>
<dbReference type="PANTHER" id="PTHR43479">
    <property type="entry name" value="ACREF/ENVCD OPERON REPRESSOR-RELATED"/>
    <property type="match status" value="1"/>
</dbReference>
<keyword evidence="5" id="KW-1185">Reference proteome</keyword>
<dbReference type="PRINTS" id="PR00455">
    <property type="entry name" value="HTHTETR"/>
</dbReference>
<accession>A0ABU4FZV7</accession>
<dbReference type="InterPro" id="IPR041603">
    <property type="entry name" value="YvdT_C"/>
</dbReference>
<evidence type="ECO:0000313" key="5">
    <source>
        <dbReference type="Proteomes" id="UP001280629"/>
    </source>
</evidence>
<evidence type="ECO:0000313" key="4">
    <source>
        <dbReference type="EMBL" id="MDW0110256.1"/>
    </source>
</evidence>
<dbReference type="InterPro" id="IPR009057">
    <property type="entry name" value="Homeodomain-like_sf"/>
</dbReference>
<dbReference type="InterPro" id="IPR036271">
    <property type="entry name" value="Tet_transcr_reg_TetR-rel_C_sf"/>
</dbReference>
<dbReference type="Gene3D" id="1.10.357.10">
    <property type="entry name" value="Tetracycline Repressor, domain 2"/>
    <property type="match status" value="1"/>
</dbReference>
<dbReference type="SUPFAM" id="SSF48498">
    <property type="entry name" value="Tetracyclin repressor-like, C-terminal domain"/>
    <property type="match status" value="1"/>
</dbReference>
<dbReference type="InterPro" id="IPR050624">
    <property type="entry name" value="HTH-type_Tx_Regulator"/>
</dbReference>
<dbReference type="InterPro" id="IPR023772">
    <property type="entry name" value="DNA-bd_HTH_TetR-type_CS"/>
</dbReference>
<keyword evidence="1 2" id="KW-0238">DNA-binding</keyword>
<evidence type="ECO:0000259" key="3">
    <source>
        <dbReference type="PROSITE" id="PS50977"/>
    </source>
</evidence>
<proteinExistence type="predicted"/>
<gene>
    <name evidence="4" type="ORF">QT716_09440</name>
</gene>
<dbReference type="Pfam" id="PF00440">
    <property type="entry name" value="TetR_N"/>
    <property type="match status" value="1"/>
</dbReference>
<dbReference type="Pfam" id="PF17934">
    <property type="entry name" value="TetR_C_26"/>
    <property type="match status" value="1"/>
</dbReference>
<protein>
    <submittedName>
        <fullName evidence="4">TetR family transcriptional regulator</fullName>
    </submittedName>
</protein>
<dbReference type="InterPro" id="IPR001647">
    <property type="entry name" value="HTH_TetR"/>
</dbReference>
<dbReference type="SUPFAM" id="SSF46689">
    <property type="entry name" value="Homeodomain-like"/>
    <property type="match status" value="1"/>
</dbReference>